<evidence type="ECO:0000256" key="2">
    <source>
        <dbReference type="SAM" id="SignalP"/>
    </source>
</evidence>
<feature type="compositionally biased region" description="Basic and acidic residues" evidence="1">
    <location>
        <begin position="24"/>
        <end position="51"/>
    </location>
</feature>
<dbReference type="AlphaFoldDB" id="A0AA49GSA1"/>
<proteinExistence type="predicted"/>
<accession>A0AA49GSA1</accession>
<evidence type="ECO:0008006" key="4">
    <source>
        <dbReference type="Google" id="ProtNLM"/>
    </source>
</evidence>
<protein>
    <recommendedName>
        <fullName evidence="4">Alginate export domain-containing protein</fullName>
    </recommendedName>
</protein>
<gene>
    <name evidence="3" type="ORF">K4G66_07845</name>
</gene>
<reference evidence="3" key="1">
    <citation type="journal article" date="2023" name="Comput. Struct. Biotechnol. J.">
        <title>Discovery of a novel marine Bacteroidetes with a rich repertoire of carbohydrate-active enzymes.</title>
        <authorList>
            <person name="Chen B."/>
            <person name="Liu G."/>
            <person name="Chen Q."/>
            <person name="Wang H."/>
            <person name="Liu L."/>
            <person name="Tang K."/>
        </authorList>
    </citation>
    <scope>NUCLEOTIDE SEQUENCE</scope>
    <source>
        <strain evidence="3">TK19036</strain>
    </source>
</reference>
<name>A0AA49GSA1_9BACT</name>
<organism evidence="3">
    <name type="scientific">Roseihalotalea indica</name>
    <dbReference type="NCBI Taxonomy" id="2867963"/>
    <lineage>
        <taxon>Bacteria</taxon>
        <taxon>Pseudomonadati</taxon>
        <taxon>Bacteroidota</taxon>
        <taxon>Cytophagia</taxon>
        <taxon>Cytophagales</taxon>
        <taxon>Catalimonadaceae</taxon>
        <taxon>Roseihalotalea</taxon>
    </lineage>
</organism>
<dbReference type="EMBL" id="CP120682">
    <property type="protein sequence ID" value="WKN38613.1"/>
    <property type="molecule type" value="Genomic_DNA"/>
</dbReference>
<feature type="chain" id="PRO_5041369040" description="Alginate export domain-containing protein" evidence="2">
    <location>
        <begin position="22"/>
        <end position="460"/>
    </location>
</feature>
<keyword evidence="2" id="KW-0732">Signal</keyword>
<sequence length="460" mass="51073">MKTITSFFGLGLLLIAGSALAQTEGHHPAHHDTNTHEHHQPMPDSAMHESHRMGVPMSHAFSRNLPMNRNGSGTGWLPDASPMYGYMLHTNRWMYMIHGNLFLRYNNQDISGQGDRGGDKFDAPNWVMGMGQTQVGKRGLFRFSAMLSLDPLTVGGEGYPLLYQSGETWEGEPLVDRQHPHDLFSELSVGYTHMFSKDVDAFAYLGYPGEPAFGPVAFMHRVSSLYNPDAPIGHHWQDATHITFGVGTLGVRYKQLKLEGSVFTGREPDEDRYDLDRPRFDSWSTRLSYNPAPAWALQVSKAWVKDVHGLGPREDVNKTTASAIHSLRLGTGTFLNSTAVWGYNKAQGHHDPQSSFLLESALTAHSTTVYGKYEWVEKSMEDLLLNEEIYGHGALFPVHAISLGVQQNLAEILHTNVALGAQGTWYQSPSPLEDLYGSHPLALQVYLRLYPALMSAGAGK</sequence>
<feature type="signal peptide" evidence="2">
    <location>
        <begin position="1"/>
        <end position="21"/>
    </location>
</feature>
<reference evidence="3" key="2">
    <citation type="journal article" date="2024" name="Antonie Van Leeuwenhoek">
        <title>Roseihalotalea indica gen. nov., sp. nov., a halophilic Bacteroidetes from mesopelagic Southwest Indian Ocean with higher carbohydrate metabolic potential.</title>
        <authorList>
            <person name="Chen B."/>
            <person name="Zhang M."/>
            <person name="Lin D."/>
            <person name="Ye J."/>
            <person name="Tang K."/>
        </authorList>
    </citation>
    <scope>NUCLEOTIDE SEQUENCE</scope>
    <source>
        <strain evidence="3">TK19036</strain>
    </source>
</reference>
<feature type="region of interest" description="Disordered" evidence="1">
    <location>
        <begin position="23"/>
        <end position="51"/>
    </location>
</feature>
<evidence type="ECO:0000313" key="3">
    <source>
        <dbReference type="EMBL" id="WKN38613.1"/>
    </source>
</evidence>
<evidence type="ECO:0000256" key="1">
    <source>
        <dbReference type="SAM" id="MobiDB-lite"/>
    </source>
</evidence>